<keyword evidence="3" id="KW-0949">S-adenosyl-L-methionine</keyword>
<dbReference type="GO" id="GO:0051539">
    <property type="term" value="F:4 iron, 4 sulfur cluster binding"/>
    <property type="evidence" value="ECO:0007669"/>
    <property type="project" value="UniProtKB-KW"/>
</dbReference>
<name>A0A8S5RM78_9VIRU</name>
<dbReference type="InterPro" id="IPR034457">
    <property type="entry name" value="Organic_radical-activating"/>
</dbReference>
<evidence type="ECO:0000256" key="1">
    <source>
        <dbReference type="ARBA" id="ARBA00001966"/>
    </source>
</evidence>
<dbReference type="GO" id="GO:0004748">
    <property type="term" value="F:ribonucleoside-diphosphate reductase activity, thioredoxin disulfide as acceptor"/>
    <property type="evidence" value="ECO:0007669"/>
    <property type="project" value="TreeGrafter"/>
</dbReference>
<reference evidence="7" key="1">
    <citation type="journal article" date="2021" name="Proc. Natl. Acad. Sci. U.S.A.">
        <title>A Catalog of Tens of Thousands of Viruses from Human Metagenomes Reveals Hidden Associations with Chronic Diseases.</title>
        <authorList>
            <person name="Tisza M.J."/>
            <person name="Buck C.B."/>
        </authorList>
    </citation>
    <scope>NUCLEOTIDE SEQUENCE</scope>
    <source>
        <strain evidence="7">CtviY17</strain>
    </source>
</reference>
<dbReference type="SFLD" id="SFLDG01066">
    <property type="entry name" value="organic_radical-activating_enz"/>
    <property type="match status" value="1"/>
</dbReference>
<dbReference type="InterPro" id="IPR058240">
    <property type="entry name" value="rSAM_sf"/>
</dbReference>
<sequence length="197" mass="22708">MRYASIRKMDISNGEGLGVALFVQGCHFHCKNCFNKETWDFNGGNKLTFKEIEELLHQLSKPQYTRLSILGGEPLAKENRDGVSAICKFIKEFMPDKKIWLYTGNKAEDIGLDLAEYSRKSRTNHLMYDCRLEILPYIDVLVDGQYVDELKDMSYPWAGSTNQRVVDVQKSLERNVVVLWKGTSDNLSMTEEHDENE</sequence>
<proteinExistence type="predicted"/>
<dbReference type="NCBIfam" id="TIGR02491">
    <property type="entry name" value="NrdG"/>
    <property type="match status" value="1"/>
</dbReference>
<dbReference type="PIRSF" id="PIRSF000368">
    <property type="entry name" value="NrdG"/>
    <property type="match status" value="1"/>
</dbReference>
<dbReference type="GO" id="GO:0046872">
    <property type="term" value="F:metal ion binding"/>
    <property type="evidence" value="ECO:0007669"/>
    <property type="project" value="UniProtKB-KW"/>
</dbReference>
<evidence type="ECO:0000256" key="5">
    <source>
        <dbReference type="ARBA" id="ARBA00023004"/>
    </source>
</evidence>
<evidence type="ECO:0000256" key="2">
    <source>
        <dbReference type="ARBA" id="ARBA00022485"/>
    </source>
</evidence>
<dbReference type="SFLD" id="SFLDF00299">
    <property type="entry name" value="anaerobic_ribonucleoside-triph"/>
    <property type="match status" value="1"/>
</dbReference>
<dbReference type="InterPro" id="IPR013785">
    <property type="entry name" value="Aldolase_TIM"/>
</dbReference>
<evidence type="ECO:0000256" key="3">
    <source>
        <dbReference type="ARBA" id="ARBA00022691"/>
    </source>
</evidence>
<keyword evidence="4" id="KW-0479">Metal-binding</keyword>
<dbReference type="SUPFAM" id="SSF102114">
    <property type="entry name" value="Radical SAM enzymes"/>
    <property type="match status" value="1"/>
</dbReference>
<evidence type="ECO:0000256" key="4">
    <source>
        <dbReference type="ARBA" id="ARBA00022723"/>
    </source>
</evidence>
<organism evidence="7">
    <name type="scientific">virus sp. ctviY17</name>
    <dbReference type="NCBI Taxonomy" id="2825828"/>
    <lineage>
        <taxon>Viruses</taxon>
    </lineage>
</organism>
<dbReference type="InterPro" id="IPR012837">
    <property type="entry name" value="NrdG"/>
</dbReference>
<dbReference type="PROSITE" id="PS51257">
    <property type="entry name" value="PROKAR_LIPOPROTEIN"/>
    <property type="match status" value="1"/>
</dbReference>
<dbReference type="SFLD" id="SFLDG01063">
    <property type="entry name" value="activating_enzymes__group_1"/>
    <property type="match status" value="1"/>
</dbReference>
<keyword evidence="5" id="KW-0408">Iron</keyword>
<accession>A0A8S5RM78</accession>
<dbReference type="InterPro" id="IPR018247">
    <property type="entry name" value="EF_Hand_1_Ca_BS"/>
</dbReference>
<keyword evidence="6" id="KW-0411">Iron-sulfur</keyword>
<dbReference type="PANTHER" id="PTHR30352:SF2">
    <property type="entry name" value="ANAEROBIC RIBONUCLEOSIDE-TRIPHOSPHATE REDUCTASE-ACTIVATING PROTEIN"/>
    <property type="match status" value="1"/>
</dbReference>
<dbReference type="InterPro" id="IPR007197">
    <property type="entry name" value="rSAM"/>
</dbReference>
<dbReference type="EMBL" id="BK059120">
    <property type="protein sequence ID" value="DAE32275.1"/>
    <property type="molecule type" value="Genomic_DNA"/>
</dbReference>
<dbReference type="Gene3D" id="3.20.20.70">
    <property type="entry name" value="Aldolase class I"/>
    <property type="match status" value="1"/>
</dbReference>
<comment type="cofactor">
    <cofactor evidence="1">
        <name>[4Fe-4S] cluster</name>
        <dbReference type="ChEBI" id="CHEBI:49883"/>
    </cofactor>
</comment>
<dbReference type="SFLD" id="SFLDS00029">
    <property type="entry name" value="Radical_SAM"/>
    <property type="match status" value="1"/>
</dbReference>
<dbReference type="Pfam" id="PF13353">
    <property type="entry name" value="Fer4_12"/>
    <property type="match status" value="1"/>
</dbReference>
<keyword evidence="2" id="KW-0004">4Fe-4S</keyword>
<protein>
    <submittedName>
        <fullName evidence="7">Anaerobic ribonucleoside-triphosphate reductase activating protein</fullName>
    </submittedName>
</protein>
<dbReference type="PROSITE" id="PS00018">
    <property type="entry name" value="EF_HAND_1"/>
    <property type="match status" value="1"/>
</dbReference>
<dbReference type="GO" id="GO:0043365">
    <property type="term" value="F:[formate-C-acetyltransferase]-activating enzyme activity"/>
    <property type="evidence" value="ECO:0007669"/>
    <property type="project" value="InterPro"/>
</dbReference>
<evidence type="ECO:0000256" key="6">
    <source>
        <dbReference type="ARBA" id="ARBA00023014"/>
    </source>
</evidence>
<evidence type="ECO:0000313" key="7">
    <source>
        <dbReference type="EMBL" id="DAE32275.1"/>
    </source>
</evidence>
<dbReference type="PANTHER" id="PTHR30352">
    <property type="entry name" value="PYRUVATE FORMATE-LYASE-ACTIVATING ENZYME"/>
    <property type="match status" value="1"/>
</dbReference>